<protein>
    <submittedName>
        <fullName evidence="1">Uncharacterized protein</fullName>
    </submittedName>
</protein>
<organism evidence="1 2">
    <name type="scientific">Microdochium bolleyi</name>
    <dbReference type="NCBI Taxonomy" id="196109"/>
    <lineage>
        <taxon>Eukaryota</taxon>
        <taxon>Fungi</taxon>
        <taxon>Dikarya</taxon>
        <taxon>Ascomycota</taxon>
        <taxon>Pezizomycotina</taxon>
        <taxon>Sordariomycetes</taxon>
        <taxon>Xylariomycetidae</taxon>
        <taxon>Xylariales</taxon>
        <taxon>Microdochiaceae</taxon>
        <taxon>Microdochium</taxon>
    </lineage>
</organism>
<dbReference type="AlphaFoldDB" id="A0A136JI46"/>
<accession>A0A136JI46</accession>
<keyword evidence="2" id="KW-1185">Reference proteome</keyword>
<evidence type="ECO:0000313" key="2">
    <source>
        <dbReference type="Proteomes" id="UP000070501"/>
    </source>
</evidence>
<dbReference type="InParanoid" id="A0A136JI46"/>
<dbReference type="Proteomes" id="UP000070501">
    <property type="component" value="Unassembled WGS sequence"/>
</dbReference>
<gene>
    <name evidence="1" type="ORF">Micbo1qcDRAFT_155488</name>
</gene>
<dbReference type="EMBL" id="KQ964245">
    <property type="protein sequence ID" value="KXJ96824.1"/>
    <property type="molecule type" value="Genomic_DNA"/>
</dbReference>
<reference evidence="2" key="1">
    <citation type="submission" date="2016-02" db="EMBL/GenBank/DDBJ databases">
        <title>Draft genome sequence of Microdochium bolleyi, a fungal endophyte of beachgrass.</title>
        <authorList>
            <consortium name="DOE Joint Genome Institute"/>
            <person name="David A.S."/>
            <person name="May G."/>
            <person name="Haridas S."/>
            <person name="Lim J."/>
            <person name="Wang M."/>
            <person name="Labutti K."/>
            <person name="Lipzen A."/>
            <person name="Barry K."/>
            <person name="Grigoriev I.V."/>
        </authorList>
    </citation>
    <scope>NUCLEOTIDE SEQUENCE [LARGE SCALE GENOMIC DNA]</scope>
    <source>
        <strain evidence="2">J235TASD1</strain>
    </source>
</reference>
<name>A0A136JI46_9PEZI</name>
<evidence type="ECO:0000313" key="1">
    <source>
        <dbReference type="EMBL" id="KXJ96824.1"/>
    </source>
</evidence>
<proteinExistence type="predicted"/>
<sequence length="118" mass="12623">MQAHHVGHTSSWSRWKSHVHASLFLSSPVMVVQCNSTNFLLALLISSISPRLKSQYPPSSPAQSAAYTLSYRYPTTPSTAVSVLLTNNPATTAATAATRKMSTVATMSGSLALAAWCR</sequence>